<evidence type="ECO:0000256" key="1">
    <source>
        <dbReference type="ARBA" id="ARBA00004651"/>
    </source>
</evidence>
<feature type="transmembrane region" description="Helical" evidence="7">
    <location>
        <begin position="22"/>
        <end position="42"/>
    </location>
</feature>
<keyword evidence="5 7" id="KW-0472">Membrane</keyword>
<dbReference type="GO" id="GO:0005886">
    <property type="term" value="C:plasma membrane"/>
    <property type="evidence" value="ECO:0007669"/>
    <property type="project" value="UniProtKB-SubCell"/>
</dbReference>
<dbReference type="RefSeq" id="WP_141893007.1">
    <property type="nucleotide sequence ID" value="NZ_BAABLH010000007.1"/>
</dbReference>
<keyword evidence="2" id="KW-1003">Cell membrane</keyword>
<dbReference type="InterPro" id="IPR025857">
    <property type="entry name" value="MacB_PCD"/>
</dbReference>
<keyword evidence="3 7" id="KW-0812">Transmembrane</keyword>
<comment type="caution">
    <text evidence="10">The sequence shown here is derived from an EMBL/GenBank/DDBJ whole genome shotgun (WGS) entry which is preliminary data.</text>
</comment>
<accession>A0A543FLH9</accession>
<dbReference type="AlphaFoldDB" id="A0A543FLH9"/>
<feature type="transmembrane region" description="Helical" evidence="7">
    <location>
        <begin position="367"/>
        <end position="393"/>
    </location>
</feature>
<evidence type="ECO:0000256" key="4">
    <source>
        <dbReference type="ARBA" id="ARBA00022989"/>
    </source>
</evidence>
<dbReference type="PANTHER" id="PTHR30572:SF4">
    <property type="entry name" value="ABC TRANSPORTER PERMEASE YTRF"/>
    <property type="match status" value="1"/>
</dbReference>
<keyword evidence="11" id="KW-1185">Reference proteome</keyword>
<evidence type="ECO:0000256" key="2">
    <source>
        <dbReference type="ARBA" id="ARBA00022475"/>
    </source>
</evidence>
<evidence type="ECO:0000256" key="7">
    <source>
        <dbReference type="SAM" id="Phobius"/>
    </source>
</evidence>
<feature type="domain" description="ABC3 transporter permease C-terminal" evidence="8">
    <location>
        <begin position="279"/>
        <end position="396"/>
    </location>
</feature>
<comment type="similarity">
    <text evidence="6">Belongs to the ABC-4 integral membrane protein family.</text>
</comment>
<dbReference type="Proteomes" id="UP000320235">
    <property type="component" value="Unassembled WGS sequence"/>
</dbReference>
<gene>
    <name evidence="10" type="ORF">FB391_0844</name>
</gene>
<organism evidence="10 11">
    <name type="scientific">Microbacterium kyungheense</name>
    <dbReference type="NCBI Taxonomy" id="1263636"/>
    <lineage>
        <taxon>Bacteria</taxon>
        <taxon>Bacillati</taxon>
        <taxon>Actinomycetota</taxon>
        <taxon>Actinomycetes</taxon>
        <taxon>Micrococcales</taxon>
        <taxon>Microbacteriaceae</taxon>
        <taxon>Microbacterium</taxon>
    </lineage>
</organism>
<dbReference type="OrthoDB" id="3510103at2"/>
<evidence type="ECO:0000256" key="3">
    <source>
        <dbReference type="ARBA" id="ARBA00022692"/>
    </source>
</evidence>
<reference evidence="10 11" key="1">
    <citation type="submission" date="2019-06" db="EMBL/GenBank/DDBJ databases">
        <title>Sequencing the genomes of 1000 actinobacteria strains.</title>
        <authorList>
            <person name="Klenk H.-P."/>
        </authorList>
    </citation>
    <scope>NUCLEOTIDE SEQUENCE [LARGE SCALE GENOMIC DNA]</scope>
    <source>
        <strain evidence="10 11">DSM 105492</strain>
    </source>
</reference>
<feature type="domain" description="MacB-like periplasmic core" evidence="9">
    <location>
        <begin position="23"/>
        <end position="196"/>
    </location>
</feature>
<dbReference type="Pfam" id="PF12704">
    <property type="entry name" value="MacB_PCD"/>
    <property type="match status" value="1"/>
</dbReference>
<evidence type="ECO:0000256" key="6">
    <source>
        <dbReference type="ARBA" id="ARBA00038076"/>
    </source>
</evidence>
<name>A0A543FLH9_9MICO</name>
<dbReference type="PANTHER" id="PTHR30572">
    <property type="entry name" value="MEMBRANE COMPONENT OF TRANSPORTER-RELATED"/>
    <property type="match status" value="1"/>
</dbReference>
<dbReference type="InterPro" id="IPR050250">
    <property type="entry name" value="Macrolide_Exporter_MacB"/>
</dbReference>
<evidence type="ECO:0000259" key="9">
    <source>
        <dbReference type="Pfam" id="PF12704"/>
    </source>
</evidence>
<evidence type="ECO:0000313" key="10">
    <source>
        <dbReference type="EMBL" id="TQM34556.1"/>
    </source>
</evidence>
<dbReference type="GO" id="GO:0022857">
    <property type="term" value="F:transmembrane transporter activity"/>
    <property type="evidence" value="ECO:0007669"/>
    <property type="project" value="TreeGrafter"/>
</dbReference>
<dbReference type="Pfam" id="PF02687">
    <property type="entry name" value="FtsX"/>
    <property type="match status" value="1"/>
</dbReference>
<sequence length="403" mass="42891">MTGLIGALGEAWSELRHHKLRVLLSLIGIAVSVGALTAVVALSEYQQQQMAEQSDQSGGRPATVSVSAMRTDGTPMDWETFDAHVQDVSGRYSFSYLTRIVNPVAVQVQTPEQVQTLNVRLVDPAYPIIHRTALLEGRWFDEADAELLAPPVVITEALWDVYGRPDLAAGFALPLTGDVAGSYPVIGVTPRVYDGDNEKLATMLYDSYAARVDALPADSSVTWEVWVPEEGVADVGPVLAMDLRAGVDKGVEVMVSRTDWASRPEAKSSAAMFELITGAIAGLVLLLGGLGLVNIQLVAMRQRIREIGVRRSFGATGGRIFTSVLLESVVATAVAGVIGIALAVAILKAPFVLDMFQGMQDIPPFPMRAAVVGLIAAVAIGALAGFIPALMAVRSNVIDALRF</sequence>
<dbReference type="EMBL" id="VFPE01000001">
    <property type="protein sequence ID" value="TQM34556.1"/>
    <property type="molecule type" value="Genomic_DNA"/>
</dbReference>
<dbReference type="InterPro" id="IPR003838">
    <property type="entry name" value="ABC3_permease_C"/>
</dbReference>
<evidence type="ECO:0000313" key="11">
    <source>
        <dbReference type="Proteomes" id="UP000320235"/>
    </source>
</evidence>
<keyword evidence="4 7" id="KW-1133">Transmembrane helix</keyword>
<feature type="transmembrane region" description="Helical" evidence="7">
    <location>
        <begin position="320"/>
        <end position="347"/>
    </location>
</feature>
<evidence type="ECO:0000259" key="8">
    <source>
        <dbReference type="Pfam" id="PF02687"/>
    </source>
</evidence>
<proteinExistence type="inferred from homology"/>
<protein>
    <submittedName>
        <fullName evidence="10">Putative ABC transport system permease protein</fullName>
    </submittedName>
</protein>
<feature type="transmembrane region" description="Helical" evidence="7">
    <location>
        <begin position="275"/>
        <end position="299"/>
    </location>
</feature>
<evidence type="ECO:0000256" key="5">
    <source>
        <dbReference type="ARBA" id="ARBA00023136"/>
    </source>
</evidence>
<comment type="subcellular location">
    <subcellularLocation>
        <location evidence="1">Cell membrane</location>
        <topology evidence="1">Multi-pass membrane protein</topology>
    </subcellularLocation>
</comment>